<evidence type="ECO:0000256" key="1">
    <source>
        <dbReference type="SAM" id="MobiDB-lite"/>
    </source>
</evidence>
<protein>
    <submittedName>
        <fullName evidence="2">Uncharacterized protein</fullName>
    </submittedName>
</protein>
<dbReference type="AlphaFoldDB" id="A0AAN7U9L2"/>
<dbReference type="EMBL" id="JAWHQM010000008">
    <property type="protein sequence ID" value="KAK5628365.1"/>
    <property type="molecule type" value="Genomic_DNA"/>
</dbReference>
<evidence type="ECO:0000313" key="2">
    <source>
        <dbReference type="EMBL" id="KAK5628365.1"/>
    </source>
</evidence>
<feature type="region of interest" description="Disordered" evidence="1">
    <location>
        <begin position="285"/>
        <end position="330"/>
    </location>
</feature>
<sequence length="588" mass="65594">MPSMGPEVRRPDSTEILTATGPSPSLWPESALRTSASASSTTRRVRFSVASAIPIAANPTFRTQETTHTPCTTYNSHSNSTQVGSGSTLPTSNSSTTSTPPPRPIDITASEIFEPYYPKWHAYPSILPTKFDTRPPPPPLKGPSFDPTDQFLEQSRAFQGWVDQKNAERIQLRYTPLYESLLKEQRIQQHIADRGSAPRIRTDARMKLVQIRKVITKEREKIAPAERAYIKEIEKGLAAFDSIDNHKQTTSSQPPLSTVSPVEPKSSLSKIERLLGSDGSCPSISSWNQRCQSTPGKLSYESVKSVEPDSGKSKIPPPPLLTPPQLDQKLPVKGETTTPWPDKPFKVLIPDWFPIAMTQGRIELAGRTIKECYVNLLNHISRLEMAKSQIEYKKNHPNEGGIIVKKNIWDKNWHEPNNGWRHEKQRRLGGFWKCNKGPGALPAEKNCTLCLDTKAAPPVIPSPAVQLDGIMRHISDAMAVVAESDREKVLELNSSKKLSGLEIPGPLIDETVKIWAHQDNPLIMTEPDTVPIGTRQPWINYNPLRGIDDSEEAVETARMYLQRAAAEKQEQKQPDDKDTRKGKQKCVS</sequence>
<gene>
    <name evidence="2" type="ORF">RRF57_004080</name>
</gene>
<feature type="compositionally biased region" description="Low complexity" evidence="1">
    <location>
        <begin position="87"/>
        <end position="98"/>
    </location>
</feature>
<evidence type="ECO:0000313" key="3">
    <source>
        <dbReference type="Proteomes" id="UP001305414"/>
    </source>
</evidence>
<feature type="compositionally biased region" description="Basic and acidic residues" evidence="1">
    <location>
        <begin position="565"/>
        <end position="581"/>
    </location>
</feature>
<keyword evidence="3" id="KW-1185">Reference proteome</keyword>
<feature type="region of interest" description="Disordered" evidence="1">
    <location>
        <begin position="245"/>
        <end position="264"/>
    </location>
</feature>
<feature type="compositionally biased region" description="Polar residues" evidence="1">
    <location>
        <begin position="248"/>
        <end position="260"/>
    </location>
</feature>
<organism evidence="2 3">
    <name type="scientific">Xylaria bambusicola</name>
    <dbReference type="NCBI Taxonomy" id="326684"/>
    <lineage>
        <taxon>Eukaryota</taxon>
        <taxon>Fungi</taxon>
        <taxon>Dikarya</taxon>
        <taxon>Ascomycota</taxon>
        <taxon>Pezizomycotina</taxon>
        <taxon>Sordariomycetes</taxon>
        <taxon>Xylariomycetidae</taxon>
        <taxon>Xylariales</taxon>
        <taxon>Xylariaceae</taxon>
        <taxon>Xylaria</taxon>
    </lineage>
</organism>
<reference evidence="2 3" key="1">
    <citation type="submission" date="2023-10" db="EMBL/GenBank/DDBJ databases">
        <title>Draft genome sequence of Xylaria bambusicola isolate GMP-LS, the root and basal stem rot pathogen of sugarcane in Indonesia.</title>
        <authorList>
            <person name="Selvaraj P."/>
            <person name="Muralishankar V."/>
            <person name="Muruganantham S."/>
            <person name="Sp S."/>
            <person name="Haryani S."/>
            <person name="Lau K.J.X."/>
            <person name="Naqvi N.I."/>
        </authorList>
    </citation>
    <scope>NUCLEOTIDE SEQUENCE [LARGE SCALE GENOMIC DNA]</scope>
    <source>
        <strain evidence="2">GMP-LS</strain>
    </source>
</reference>
<accession>A0AAN7U9L2</accession>
<feature type="compositionally biased region" description="Low complexity" evidence="1">
    <location>
        <begin position="30"/>
        <end position="51"/>
    </location>
</feature>
<dbReference type="Proteomes" id="UP001305414">
    <property type="component" value="Unassembled WGS sequence"/>
</dbReference>
<proteinExistence type="predicted"/>
<feature type="compositionally biased region" description="Polar residues" evidence="1">
    <location>
        <begin position="60"/>
        <end position="86"/>
    </location>
</feature>
<name>A0AAN7U9L2_9PEZI</name>
<feature type="compositionally biased region" description="Polar residues" evidence="1">
    <location>
        <begin position="285"/>
        <end position="296"/>
    </location>
</feature>
<feature type="region of interest" description="Disordered" evidence="1">
    <location>
        <begin position="1"/>
        <end position="105"/>
    </location>
</feature>
<comment type="caution">
    <text evidence="2">The sequence shown here is derived from an EMBL/GenBank/DDBJ whole genome shotgun (WGS) entry which is preliminary data.</text>
</comment>
<feature type="region of interest" description="Disordered" evidence="1">
    <location>
        <begin position="564"/>
        <end position="588"/>
    </location>
</feature>